<dbReference type="InterPro" id="IPR005467">
    <property type="entry name" value="His_kinase_dom"/>
</dbReference>
<protein>
    <recommendedName>
        <fullName evidence="2">histidine kinase</fullName>
        <ecNumber evidence="2">2.7.13.3</ecNumber>
    </recommendedName>
</protein>
<dbReference type="PRINTS" id="PR00344">
    <property type="entry name" value="BCTRLSENSOR"/>
</dbReference>
<keyword evidence="5" id="KW-0902">Two-component regulatory system</keyword>
<dbReference type="PANTHER" id="PTHR43547">
    <property type="entry name" value="TWO-COMPONENT HISTIDINE KINASE"/>
    <property type="match status" value="1"/>
</dbReference>
<feature type="domain" description="Histidine kinase" evidence="7">
    <location>
        <begin position="289"/>
        <end position="506"/>
    </location>
</feature>
<dbReference type="GO" id="GO:0000155">
    <property type="term" value="F:phosphorelay sensor kinase activity"/>
    <property type="evidence" value="ECO:0007669"/>
    <property type="project" value="InterPro"/>
</dbReference>
<dbReference type="Pfam" id="PF13185">
    <property type="entry name" value="GAF_2"/>
    <property type="match status" value="1"/>
</dbReference>
<evidence type="ECO:0000256" key="3">
    <source>
        <dbReference type="ARBA" id="ARBA00022553"/>
    </source>
</evidence>
<organism evidence="8 9">
    <name type="scientific">Candidatus Thermoflexus japonica</name>
    <dbReference type="NCBI Taxonomy" id="2035417"/>
    <lineage>
        <taxon>Bacteria</taxon>
        <taxon>Bacillati</taxon>
        <taxon>Chloroflexota</taxon>
        <taxon>Thermoflexia</taxon>
        <taxon>Thermoflexales</taxon>
        <taxon>Thermoflexaceae</taxon>
        <taxon>Thermoflexus</taxon>
    </lineage>
</organism>
<dbReference type="Gene3D" id="1.10.287.130">
    <property type="match status" value="1"/>
</dbReference>
<gene>
    <name evidence="8" type="primary">walK_1</name>
    <name evidence="8" type="ORF">HRbin22_01036</name>
</gene>
<keyword evidence="8" id="KW-0808">Transferase</keyword>
<accession>A0A2H5Y5R8</accession>
<sequence length="509" mass="56599">MAWILQEQRPLAIEDVAADPRIAPARPMLERIGIRSLLIVPLWMGDRIVGTLGIDHLRERHAFTPEEIRLAETAAHQLTDALKRFRMIRILQAQADRLHVLYQTARALAELQDLPTLLSRALDEILAHLPADGASVYVTEEADPEQLRVIVEKGYSATPIIRTSTQEAEETITGRVAARGEPLWVEDCARYPYPPASRSIIEREGIRSHAVLPLKRGEERLGVLHVIWRKRRTFDPETRDLLEGLADLLATGIANVRLVEALRRTVAQREALNRALEEALTAREQMIQNVSHELRTPLAVAMGYLDLLLDGAFGPLTPDQREALQASRNRLGELHRYVELLLTLRITREGKPLRQPLDLRQLIRTAARITESGLDPGKHRLELHVPSRAVWAIGEEESLARAIAELLDNAVKFSPDGGRIEVELQVEAGTARIIVRDEGIGIPVEAMERVGEPFYQVDGGTTRRFGGMGIGLAVARAVAEAHGGRLHLRPRSPRGTEAILELPMGGATP</sequence>
<dbReference type="Proteomes" id="UP000236642">
    <property type="component" value="Unassembled WGS sequence"/>
</dbReference>
<dbReference type="Gene3D" id="3.30.565.10">
    <property type="entry name" value="Histidine kinase-like ATPase, C-terminal domain"/>
    <property type="match status" value="1"/>
</dbReference>
<dbReference type="SMART" id="SM00388">
    <property type="entry name" value="HisKA"/>
    <property type="match status" value="1"/>
</dbReference>
<evidence type="ECO:0000313" key="8">
    <source>
        <dbReference type="EMBL" id="GBD08794.1"/>
    </source>
</evidence>
<dbReference type="PANTHER" id="PTHR43547:SF2">
    <property type="entry name" value="HYBRID SIGNAL TRANSDUCTION HISTIDINE KINASE C"/>
    <property type="match status" value="1"/>
</dbReference>
<evidence type="ECO:0000256" key="4">
    <source>
        <dbReference type="ARBA" id="ARBA00022777"/>
    </source>
</evidence>
<dbReference type="Pfam" id="PF00512">
    <property type="entry name" value="HisKA"/>
    <property type="match status" value="1"/>
</dbReference>
<keyword evidence="3" id="KW-0597">Phosphoprotein</keyword>
<dbReference type="InterPro" id="IPR003018">
    <property type="entry name" value="GAF"/>
</dbReference>
<dbReference type="EC" id="2.7.13.3" evidence="2"/>
<dbReference type="EMBL" id="BEHY01000017">
    <property type="protein sequence ID" value="GBD08794.1"/>
    <property type="molecule type" value="Genomic_DNA"/>
</dbReference>
<feature type="coiled-coil region" evidence="6">
    <location>
        <begin position="259"/>
        <end position="289"/>
    </location>
</feature>
<dbReference type="PROSITE" id="PS50109">
    <property type="entry name" value="HIS_KIN"/>
    <property type="match status" value="1"/>
</dbReference>
<dbReference type="SUPFAM" id="SSF55781">
    <property type="entry name" value="GAF domain-like"/>
    <property type="match status" value="2"/>
</dbReference>
<evidence type="ECO:0000259" key="7">
    <source>
        <dbReference type="PROSITE" id="PS50109"/>
    </source>
</evidence>
<dbReference type="InterPro" id="IPR036890">
    <property type="entry name" value="HATPase_C_sf"/>
</dbReference>
<dbReference type="InterPro" id="IPR036097">
    <property type="entry name" value="HisK_dim/P_sf"/>
</dbReference>
<reference evidence="9" key="1">
    <citation type="submission" date="2017-09" db="EMBL/GenBank/DDBJ databases">
        <title>Metaegenomics of thermophilic ammonia-oxidizing enrichment culture.</title>
        <authorList>
            <person name="Kato S."/>
            <person name="Suzuki K."/>
        </authorList>
    </citation>
    <scope>NUCLEOTIDE SEQUENCE [LARGE SCALE GENOMIC DNA]</scope>
</reference>
<evidence type="ECO:0000256" key="6">
    <source>
        <dbReference type="SAM" id="Coils"/>
    </source>
</evidence>
<dbReference type="CDD" id="cd00082">
    <property type="entry name" value="HisKA"/>
    <property type="match status" value="1"/>
</dbReference>
<keyword evidence="6" id="KW-0175">Coiled coil</keyword>
<proteinExistence type="predicted"/>
<evidence type="ECO:0000256" key="1">
    <source>
        <dbReference type="ARBA" id="ARBA00000085"/>
    </source>
</evidence>
<evidence type="ECO:0000313" key="9">
    <source>
        <dbReference type="Proteomes" id="UP000236642"/>
    </source>
</evidence>
<dbReference type="Gene3D" id="3.30.450.40">
    <property type="match status" value="2"/>
</dbReference>
<dbReference type="InterPro" id="IPR004358">
    <property type="entry name" value="Sig_transdc_His_kin-like_C"/>
</dbReference>
<dbReference type="CDD" id="cd00075">
    <property type="entry name" value="HATPase"/>
    <property type="match status" value="1"/>
</dbReference>
<name>A0A2H5Y5R8_9CHLR</name>
<dbReference type="InterPro" id="IPR003661">
    <property type="entry name" value="HisK_dim/P_dom"/>
</dbReference>
<dbReference type="SMART" id="SM00387">
    <property type="entry name" value="HATPase_c"/>
    <property type="match status" value="1"/>
</dbReference>
<dbReference type="AlphaFoldDB" id="A0A2H5Y5R8"/>
<comment type="caution">
    <text evidence="8">The sequence shown here is derived from an EMBL/GenBank/DDBJ whole genome shotgun (WGS) entry which is preliminary data.</text>
</comment>
<comment type="catalytic activity">
    <reaction evidence="1">
        <text>ATP + protein L-histidine = ADP + protein N-phospho-L-histidine.</text>
        <dbReference type="EC" id="2.7.13.3"/>
    </reaction>
</comment>
<dbReference type="SUPFAM" id="SSF55874">
    <property type="entry name" value="ATPase domain of HSP90 chaperone/DNA topoisomerase II/histidine kinase"/>
    <property type="match status" value="1"/>
</dbReference>
<dbReference type="SMART" id="SM00065">
    <property type="entry name" value="GAF"/>
    <property type="match status" value="1"/>
</dbReference>
<dbReference type="InterPro" id="IPR029016">
    <property type="entry name" value="GAF-like_dom_sf"/>
</dbReference>
<evidence type="ECO:0000256" key="5">
    <source>
        <dbReference type="ARBA" id="ARBA00023012"/>
    </source>
</evidence>
<dbReference type="InterPro" id="IPR003594">
    <property type="entry name" value="HATPase_dom"/>
</dbReference>
<dbReference type="Pfam" id="PF01590">
    <property type="entry name" value="GAF"/>
    <property type="match status" value="1"/>
</dbReference>
<dbReference type="SUPFAM" id="SSF47384">
    <property type="entry name" value="Homodimeric domain of signal transducing histidine kinase"/>
    <property type="match status" value="1"/>
</dbReference>
<dbReference type="Pfam" id="PF02518">
    <property type="entry name" value="HATPase_c"/>
    <property type="match status" value="1"/>
</dbReference>
<keyword evidence="4 8" id="KW-0418">Kinase</keyword>
<evidence type="ECO:0000256" key="2">
    <source>
        <dbReference type="ARBA" id="ARBA00012438"/>
    </source>
</evidence>